<dbReference type="Proteomes" id="UP000217549">
    <property type="component" value="Chromosome I"/>
</dbReference>
<dbReference type="GO" id="GO:0005886">
    <property type="term" value="C:plasma membrane"/>
    <property type="evidence" value="ECO:0007669"/>
    <property type="project" value="UniProtKB-SubCell"/>
</dbReference>
<evidence type="ECO:0000256" key="3">
    <source>
        <dbReference type="ARBA" id="ARBA00022692"/>
    </source>
</evidence>
<dbReference type="Pfam" id="PF09335">
    <property type="entry name" value="VTT_dom"/>
    <property type="match status" value="1"/>
</dbReference>
<feature type="domain" description="VTT" evidence="7">
    <location>
        <begin position="68"/>
        <end position="185"/>
    </location>
</feature>
<dbReference type="InterPro" id="IPR015414">
    <property type="entry name" value="TMEM64"/>
</dbReference>
<gene>
    <name evidence="8" type="ORF">EHLA_1758</name>
</gene>
<keyword evidence="5 6" id="KW-0472">Membrane</keyword>
<comment type="subcellular location">
    <subcellularLocation>
        <location evidence="1 6">Cell membrane</location>
        <topology evidence="1 6">Multi-pass membrane protein</topology>
    </subcellularLocation>
</comment>
<feature type="transmembrane region" description="Helical" evidence="6">
    <location>
        <begin position="6"/>
        <end position="27"/>
    </location>
</feature>
<evidence type="ECO:0000256" key="1">
    <source>
        <dbReference type="ARBA" id="ARBA00004651"/>
    </source>
</evidence>
<name>A0A285PT82_9FIRM</name>
<sequence>MEKKEYIKMLIPAFAIGIIIVILVVAMRNTEGALSVKTVLKYTPENTCLAMAVLFLFFALKSLTVILPLSALYLASGILFSPFRALFVSTVGLAITLTIPYLIGYFSGKKVVRSIQERYPKTQKIMEYQKENTFFSCFITRIVGVLPGDIVSLYFGACNTRYDIYLIAGIAGSLLSIVTTTILGEKISHPFSIGFFVVLLCRVLVSAGSIFINYTLNKRKEEDF</sequence>
<dbReference type="InterPro" id="IPR032816">
    <property type="entry name" value="VTT_dom"/>
</dbReference>
<keyword evidence="4 6" id="KW-1133">Transmembrane helix</keyword>
<evidence type="ECO:0000256" key="6">
    <source>
        <dbReference type="RuleBase" id="RU366058"/>
    </source>
</evidence>
<keyword evidence="9" id="KW-1185">Reference proteome</keyword>
<protein>
    <recommendedName>
        <fullName evidence="6">TVP38/TMEM64 family membrane protein</fullName>
    </recommendedName>
</protein>
<reference evidence="9" key="1">
    <citation type="submission" date="2017-09" db="EMBL/GenBank/DDBJ databases">
        <authorList>
            <person name="Shetty A S."/>
        </authorList>
    </citation>
    <scope>NUCLEOTIDE SEQUENCE [LARGE SCALE GENOMIC DNA]</scope>
</reference>
<evidence type="ECO:0000259" key="7">
    <source>
        <dbReference type="Pfam" id="PF09335"/>
    </source>
</evidence>
<keyword evidence="3 6" id="KW-0812">Transmembrane</keyword>
<organism evidence="8 9">
    <name type="scientific">Anaerobutyricum hallii</name>
    <dbReference type="NCBI Taxonomy" id="39488"/>
    <lineage>
        <taxon>Bacteria</taxon>
        <taxon>Bacillati</taxon>
        <taxon>Bacillota</taxon>
        <taxon>Clostridia</taxon>
        <taxon>Lachnospirales</taxon>
        <taxon>Lachnospiraceae</taxon>
        <taxon>Anaerobutyricum</taxon>
    </lineage>
</organism>
<accession>A0A285PT82</accession>
<dbReference type="EMBL" id="LT907978">
    <property type="protein sequence ID" value="SOB72467.1"/>
    <property type="molecule type" value="Genomic_DNA"/>
</dbReference>
<feature type="transmembrane region" description="Helical" evidence="6">
    <location>
        <begin position="195"/>
        <end position="216"/>
    </location>
</feature>
<dbReference type="RefSeq" id="WP_096240355.1">
    <property type="nucleotide sequence ID" value="NZ_LT907978.1"/>
</dbReference>
<dbReference type="KEGG" id="ehl:EHLA_1758"/>
<proteinExistence type="inferred from homology"/>
<evidence type="ECO:0000313" key="8">
    <source>
        <dbReference type="EMBL" id="SOB72467.1"/>
    </source>
</evidence>
<evidence type="ECO:0000256" key="2">
    <source>
        <dbReference type="ARBA" id="ARBA00022475"/>
    </source>
</evidence>
<feature type="transmembrane region" description="Helical" evidence="6">
    <location>
        <begin position="85"/>
        <end position="106"/>
    </location>
</feature>
<evidence type="ECO:0000256" key="4">
    <source>
        <dbReference type="ARBA" id="ARBA00022989"/>
    </source>
</evidence>
<dbReference type="PANTHER" id="PTHR12677:SF49">
    <property type="entry name" value="TVP38_TMEM64 FAMILY MEMBRANE PROTEIN"/>
    <property type="match status" value="1"/>
</dbReference>
<comment type="similarity">
    <text evidence="6">Belongs to the TVP38/TMEM64 family.</text>
</comment>
<feature type="transmembrane region" description="Helical" evidence="6">
    <location>
        <begin position="162"/>
        <end position="183"/>
    </location>
</feature>
<evidence type="ECO:0000313" key="9">
    <source>
        <dbReference type="Proteomes" id="UP000217549"/>
    </source>
</evidence>
<dbReference type="PANTHER" id="PTHR12677">
    <property type="entry name" value="GOLGI APPARATUS MEMBRANE PROTEIN TVP38-RELATED"/>
    <property type="match status" value="1"/>
</dbReference>
<keyword evidence="2 6" id="KW-1003">Cell membrane</keyword>
<dbReference type="AlphaFoldDB" id="A0A285PT82"/>
<evidence type="ECO:0000256" key="5">
    <source>
        <dbReference type="ARBA" id="ARBA00023136"/>
    </source>
</evidence>
<feature type="transmembrane region" description="Helical" evidence="6">
    <location>
        <begin position="48"/>
        <end position="73"/>
    </location>
</feature>